<feature type="region of interest" description="Disordered" evidence="1">
    <location>
        <begin position="1"/>
        <end position="30"/>
    </location>
</feature>
<dbReference type="AlphaFoldDB" id="K8PJ46"/>
<evidence type="ECO:0000256" key="1">
    <source>
        <dbReference type="SAM" id="MobiDB-lite"/>
    </source>
</evidence>
<gene>
    <name evidence="2" type="ORF">HMPREF9695_01521</name>
</gene>
<name>K8PJ46_9BRAD</name>
<evidence type="ECO:0000313" key="3">
    <source>
        <dbReference type="Proteomes" id="UP000001096"/>
    </source>
</evidence>
<keyword evidence="3" id="KW-1185">Reference proteome</keyword>
<sequence>MDCRVKPGNDNLKANDVAGKIRKSGKEETP</sequence>
<dbReference type="HOGENOM" id="CLU_3401785_0_0_5"/>
<dbReference type="EMBL" id="AGWX01000002">
    <property type="protein sequence ID" value="EKS39560.1"/>
    <property type="molecule type" value="Genomic_DNA"/>
</dbReference>
<dbReference type="Proteomes" id="UP000001096">
    <property type="component" value="Unassembled WGS sequence"/>
</dbReference>
<reference evidence="2 3" key="1">
    <citation type="submission" date="2012-04" db="EMBL/GenBank/DDBJ databases">
        <title>The Genome Sequence of Afipia broomeae ATCC 49717.</title>
        <authorList>
            <consortium name="The Broad Institute Genome Sequencing Platform"/>
            <person name="Earl A."/>
            <person name="Ward D."/>
            <person name="Feldgarden M."/>
            <person name="Gevers D."/>
            <person name="Huys G."/>
            <person name="Walker B."/>
            <person name="Young S.K."/>
            <person name="Zeng Q."/>
            <person name="Gargeya S."/>
            <person name="Fitzgerald M."/>
            <person name="Haas B."/>
            <person name="Abouelleil A."/>
            <person name="Alvarado L."/>
            <person name="Arachchi H.M."/>
            <person name="Berlin A."/>
            <person name="Chapman S.B."/>
            <person name="Goldberg J."/>
            <person name="Griggs A."/>
            <person name="Gujja S."/>
            <person name="Hansen M."/>
            <person name="Howarth C."/>
            <person name="Imamovic A."/>
            <person name="Larimer J."/>
            <person name="McCowen C."/>
            <person name="Montmayeur A."/>
            <person name="Murphy C."/>
            <person name="Neiman D."/>
            <person name="Pearson M."/>
            <person name="Priest M."/>
            <person name="Roberts A."/>
            <person name="Saif S."/>
            <person name="Shea T."/>
            <person name="Sisk P."/>
            <person name="Sykes S."/>
            <person name="Wortman J."/>
            <person name="Nusbaum C."/>
            <person name="Birren B."/>
        </authorList>
    </citation>
    <scope>NUCLEOTIDE SEQUENCE [LARGE SCALE GENOMIC DNA]</scope>
    <source>
        <strain evidence="2 3">ATCC 49717</strain>
    </source>
</reference>
<protein>
    <submittedName>
        <fullName evidence="2">Uncharacterized protein</fullName>
    </submittedName>
</protein>
<accession>K8PJ46</accession>
<organism evidence="2 3">
    <name type="scientific">Afipia broomeae ATCC 49717</name>
    <dbReference type="NCBI Taxonomy" id="883078"/>
    <lineage>
        <taxon>Bacteria</taxon>
        <taxon>Pseudomonadati</taxon>
        <taxon>Pseudomonadota</taxon>
        <taxon>Alphaproteobacteria</taxon>
        <taxon>Hyphomicrobiales</taxon>
        <taxon>Nitrobacteraceae</taxon>
        <taxon>Afipia</taxon>
    </lineage>
</organism>
<evidence type="ECO:0000313" key="2">
    <source>
        <dbReference type="EMBL" id="EKS39560.1"/>
    </source>
</evidence>
<comment type="caution">
    <text evidence="2">The sequence shown here is derived from an EMBL/GenBank/DDBJ whole genome shotgun (WGS) entry which is preliminary data.</text>
</comment>
<proteinExistence type="predicted"/>